<dbReference type="InterPro" id="IPR001387">
    <property type="entry name" value="Cro/C1-type_HTH"/>
</dbReference>
<reference evidence="3" key="1">
    <citation type="submission" date="2016-10" db="EMBL/GenBank/DDBJ databases">
        <authorList>
            <person name="Varghese N."/>
            <person name="Submissions S."/>
        </authorList>
    </citation>
    <scope>NUCLEOTIDE SEQUENCE [LARGE SCALE GENOMIC DNA]</scope>
    <source>
        <strain evidence="3">JCM 18195</strain>
    </source>
</reference>
<name>A0A1I5YQR8_9GAMM</name>
<keyword evidence="3" id="KW-1185">Reference proteome</keyword>
<dbReference type="GO" id="GO:0003677">
    <property type="term" value="F:DNA binding"/>
    <property type="evidence" value="ECO:0007669"/>
    <property type="project" value="InterPro"/>
</dbReference>
<feature type="domain" description="HTH cro/C1-type" evidence="1">
    <location>
        <begin position="13"/>
        <end position="51"/>
    </location>
</feature>
<dbReference type="Pfam" id="PF01381">
    <property type="entry name" value="HTH_3"/>
    <property type="match status" value="1"/>
</dbReference>
<dbReference type="SUPFAM" id="SSF47413">
    <property type="entry name" value="lambda repressor-like DNA-binding domains"/>
    <property type="match status" value="1"/>
</dbReference>
<evidence type="ECO:0000313" key="2">
    <source>
        <dbReference type="EMBL" id="SFQ46420.1"/>
    </source>
</evidence>
<proteinExistence type="predicted"/>
<dbReference type="AlphaFoldDB" id="A0A1I5YQR8"/>
<gene>
    <name evidence="2" type="ORF">SAMN05216229_12339</name>
</gene>
<dbReference type="Proteomes" id="UP000243084">
    <property type="component" value="Unassembled WGS sequence"/>
</dbReference>
<dbReference type="EMBL" id="FOXM01000023">
    <property type="protein sequence ID" value="SFQ46420.1"/>
    <property type="molecule type" value="Genomic_DNA"/>
</dbReference>
<sequence>MTIHDMLSELVGLGLSQREIAEGCGTSQPNIHRAINGTEPRYELGKAIEKFHKKALRAAARKAAA</sequence>
<dbReference type="OrthoDB" id="6947638at2"/>
<organism evidence="2 3">
    <name type="scientific">Geopseudomonas sagittaria</name>
    <dbReference type="NCBI Taxonomy" id="1135990"/>
    <lineage>
        <taxon>Bacteria</taxon>
        <taxon>Pseudomonadati</taxon>
        <taxon>Pseudomonadota</taxon>
        <taxon>Gammaproteobacteria</taxon>
        <taxon>Pseudomonadales</taxon>
        <taxon>Pseudomonadaceae</taxon>
        <taxon>Geopseudomonas</taxon>
    </lineage>
</organism>
<dbReference type="RefSeq" id="WP_092435027.1">
    <property type="nucleotide sequence ID" value="NZ_FOXM01000023.1"/>
</dbReference>
<accession>A0A1I5YQR8</accession>
<protein>
    <submittedName>
        <fullName evidence="2">Helix-turn-helix</fullName>
    </submittedName>
</protein>
<evidence type="ECO:0000313" key="3">
    <source>
        <dbReference type="Proteomes" id="UP000243084"/>
    </source>
</evidence>
<evidence type="ECO:0000259" key="1">
    <source>
        <dbReference type="Pfam" id="PF01381"/>
    </source>
</evidence>
<dbReference type="InterPro" id="IPR010982">
    <property type="entry name" value="Lambda_DNA-bd_dom_sf"/>
</dbReference>